<proteinExistence type="predicted"/>
<reference evidence="3" key="2">
    <citation type="submission" date="2025-08" db="UniProtKB">
        <authorList>
            <consortium name="Ensembl"/>
        </authorList>
    </citation>
    <scope>IDENTIFICATION</scope>
</reference>
<dbReference type="SUPFAM" id="SSF57756">
    <property type="entry name" value="Retrovirus zinc finger-like domains"/>
    <property type="match status" value="1"/>
</dbReference>
<reference evidence="3 4" key="1">
    <citation type="journal article" date="2021" name="G3 (Bethesda)">
        <title>Improved contiguity of the threespine stickleback genome using long-read sequencing.</title>
        <authorList>
            <person name="Nath S."/>
            <person name="Shaw D.E."/>
            <person name="White M.A."/>
        </authorList>
    </citation>
    <scope>NUCLEOTIDE SEQUENCE [LARGE SCALE GENOMIC DNA]</scope>
    <source>
        <strain evidence="3 4">Lake Benthic</strain>
    </source>
</reference>
<evidence type="ECO:0000313" key="3">
    <source>
        <dbReference type="Ensembl" id="ENSGACP00000029748.1"/>
    </source>
</evidence>
<dbReference type="GeneTree" id="ENSGT01050000244855"/>
<keyword evidence="4" id="KW-1185">Reference proteome</keyword>
<dbReference type="Gene3D" id="3.30.420.10">
    <property type="entry name" value="Ribonuclease H-like superfamily/Ribonuclease H"/>
    <property type="match status" value="1"/>
</dbReference>
<organism evidence="3 4">
    <name type="scientific">Gasterosteus aculeatus aculeatus</name>
    <name type="common">three-spined stickleback</name>
    <dbReference type="NCBI Taxonomy" id="481459"/>
    <lineage>
        <taxon>Eukaryota</taxon>
        <taxon>Metazoa</taxon>
        <taxon>Chordata</taxon>
        <taxon>Craniata</taxon>
        <taxon>Vertebrata</taxon>
        <taxon>Euteleostomi</taxon>
        <taxon>Actinopterygii</taxon>
        <taxon>Neopterygii</taxon>
        <taxon>Teleostei</taxon>
        <taxon>Neoteleostei</taxon>
        <taxon>Acanthomorphata</taxon>
        <taxon>Eupercaria</taxon>
        <taxon>Perciformes</taxon>
        <taxon>Cottioidei</taxon>
        <taxon>Gasterosteales</taxon>
        <taxon>Gasterosteidae</taxon>
        <taxon>Gasterosteus</taxon>
    </lineage>
</organism>
<evidence type="ECO:0000259" key="2">
    <source>
        <dbReference type="PROSITE" id="PS50994"/>
    </source>
</evidence>
<dbReference type="PANTHER" id="PTHR46888:SF13">
    <property type="entry name" value="RIBONUCLEASE H"/>
    <property type="match status" value="1"/>
</dbReference>
<reference evidence="3" key="3">
    <citation type="submission" date="2025-09" db="UniProtKB">
        <authorList>
            <consortium name="Ensembl"/>
        </authorList>
    </citation>
    <scope>IDENTIFICATION</scope>
</reference>
<dbReference type="InterPro" id="IPR012337">
    <property type="entry name" value="RNaseH-like_sf"/>
</dbReference>
<dbReference type="Ensembl" id="ENSGACT00000064626.1">
    <property type="protein sequence ID" value="ENSGACP00000029748.1"/>
    <property type="gene ID" value="ENSGACG00000026489.1"/>
</dbReference>
<name>A0AAQ4NVM7_GASAC</name>
<dbReference type="Gene3D" id="1.10.4020.10">
    <property type="entry name" value="DNA breaking-rejoining enzymes"/>
    <property type="match status" value="1"/>
</dbReference>
<evidence type="ECO:0000313" key="4">
    <source>
        <dbReference type="Proteomes" id="UP000007635"/>
    </source>
</evidence>
<dbReference type="Proteomes" id="UP000007635">
    <property type="component" value="Chromosome IV"/>
</dbReference>
<dbReference type="InterPro" id="IPR038269">
    <property type="entry name" value="SCAN_sf"/>
</dbReference>
<dbReference type="PANTHER" id="PTHR46888">
    <property type="entry name" value="ZINC KNUCKLE DOMAINCONTAINING PROTEIN-RELATED"/>
    <property type="match status" value="1"/>
</dbReference>
<dbReference type="InterPro" id="IPR041588">
    <property type="entry name" value="Integrase_H2C2"/>
</dbReference>
<dbReference type="InterPro" id="IPR036875">
    <property type="entry name" value="Znf_CCHC_sf"/>
</dbReference>
<feature type="domain" description="Integrase catalytic" evidence="2">
    <location>
        <begin position="689"/>
        <end position="761"/>
    </location>
</feature>
<dbReference type="PROSITE" id="PS50994">
    <property type="entry name" value="INTEGRASE"/>
    <property type="match status" value="1"/>
</dbReference>
<dbReference type="AlphaFoldDB" id="A0AAQ4NVM7"/>
<dbReference type="Gene3D" id="1.10.340.70">
    <property type="match status" value="1"/>
</dbReference>
<dbReference type="SUPFAM" id="SSF47353">
    <property type="entry name" value="Retrovirus capsid dimerization domain-like"/>
    <property type="match status" value="1"/>
</dbReference>
<dbReference type="InterPro" id="IPR003309">
    <property type="entry name" value="SCAN_dom"/>
</dbReference>
<dbReference type="Pfam" id="PF17921">
    <property type="entry name" value="Integrase_H2C2"/>
    <property type="match status" value="1"/>
</dbReference>
<dbReference type="FunFam" id="1.10.340.70:FF:000001">
    <property type="entry name" value="Retrovirus-related Pol polyprotein from transposon gypsy-like Protein"/>
    <property type="match status" value="1"/>
</dbReference>
<dbReference type="GO" id="GO:0003676">
    <property type="term" value="F:nucleic acid binding"/>
    <property type="evidence" value="ECO:0007669"/>
    <property type="project" value="InterPro"/>
</dbReference>
<dbReference type="Gene3D" id="4.10.60.10">
    <property type="entry name" value="Zinc finger, CCHC-type"/>
    <property type="match status" value="1"/>
</dbReference>
<accession>A0AAQ4NVM7</accession>
<dbReference type="Pfam" id="PF02023">
    <property type="entry name" value="SCAN"/>
    <property type="match status" value="1"/>
</dbReference>
<sequence>MADVKAAGAAGMLATGVGLEPVIDPVMGNMTTEDLRIALQIKEVETKNRQLEVQAMHLRIRALELEKGAPVVSTPMSPLDRSAISTPAFDISRHIALVPPFRESEVDSYFSAFERIAAALSWPKEFWSLLLQCKLVGKAQEVCASLSIEDSLDYKILKKTVLQAYELVPEAYRQKFRNSDKTANQTYVEFVRDKSILFDKWCQACNVKNMAEIRELILLEEFKKCLPERIVVYLNEQKESSVTKAAVLADEFILTHKSVFSMPAPRVSQVMPERRVRSPKMMRKSTSPTAGEGRECFYCHEPGHLIAVCPILRKKGPHKGTKPPAGVGFINTVSPPVKHTELLPEEKYAEVDPRFKPFVSHGFVSLTGEQSEKVPVTILRDTAAYHSFMLANVLPLSNETSCSSDLLVWGIKMSELHAPLHMIHLHSALVSGQVKVAVLPQFPISGVSFILGNDLAGGKVFPLPEVVSDPISSVSACCSPFASSAVSVPNLFPVCAITRAQARKLGENVDLSESFMATLVEGEPSCSVSSDECENVLKCINEFDLFPADTDLSLNVTREMLTKAQMSDPSLTSCLSSVVAAEEDSKPVRFFLDNGVLMRRWSPDSSEMCAVNQVVVPTDYRAQILSLAHDSSLAGHLGVKKTYHRVLRNFFWPGLKTDVSKYCRTCHTCQVVGKPNQPVPPAPLHPIPVLGEPFERVLIDCVGPLPRTKSGHQYILTVMCAATRYPEAIPLRTLRAKPVVKALTKFFSTFGLPKTIQSDQG</sequence>
<dbReference type="GO" id="GO:0008270">
    <property type="term" value="F:zinc ion binding"/>
    <property type="evidence" value="ECO:0007669"/>
    <property type="project" value="InterPro"/>
</dbReference>
<dbReference type="GO" id="GO:0015074">
    <property type="term" value="P:DNA integration"/>
    <property type="evidence" value="ECO:0007669"/>
    <property type="project" value="InterPro"/>
</dbReference>
<dbReference type="InterPro" id="IPR001584">
    <property type="entry name" value="Integrase_cat-core"/>
</dbReference>
<dbReference type="SUPFAM" id="SSF53098">
    <property type="entry name" value="Ribonuclease H-like"/>
    <property type="match status" value="1"/>
</dbReference>
<dbReference type="InterPro" id="IPR036397">
    <property type="entry name" value="RNaseH_sf"/>
</dbReference>
<evidence type="ECO:0000256" key="1">
    <source>
        <dbReference type="ARBA" id="ARBA00039658"/>
    </source>
</evidence>
<protein>
    <recommendedName>
        <fullName evidence="1">Gypsy retrotransposon integrase-like protein 1</fullName>
    </recommendedName>
</protein>